<dbReference type="SUPFAM" id="SSF52047">
    <property type="entry name" value="RNI-like"/>
    <property type="match status" value="1"/>
</dbReference>
<keyword evidence="3" id="KW-0677">Repeat</keyword>
<comment type="caution">
    <text evidence="4">The sequence shown here is derived from an EMBL/GenBank/DDBJ whole genome shotgun (WGS) entry which is preliminary data.</text>
</comment>
<evidence type="ECO:0000313" key="4">
    <source>
        <dbReference type="EMBL" id="KAK8841865.1"/>
    </source>
</evidence>
<accession>A0ABR2H900</accession>
<gene>
    <name evidence="4" type="ORF">M9Y10_026817</name>
</gene>
<dbReference type="PANTHER" id="PTHR24113:SF12">
    <property type="entry name" value="RAN GTPASE-ACTIVATING PROTEIN 1"/>
    <property type="match status" value="1"/>
</dbReference>
<keyword evidence="5" id="KW-1185">Reference proteome</keyword>
<evidence type="ECO:0000313" key="5">
    <source>
        <dbReference type="Proteomes" id="UP001470230"/>
    </source>
</evidence>
<dbReference type="InterPro" id="IPR027038">
    <property type="entry name" value="RanGap"/>
</dbReference>
<dbReference type="Proteomes" id="UP001470230">
    <property type="component" value="Unassembled WGS sequence"/>
</dbReference>
<name>A0ABR2H900_9EUKA</name>
<protein>
    <recommendedName>
        <fullName evidence="6">Leucine Rich Repeat family protein</fullName>
    </recommendedName>
</protein>
<evidence type="ECO:0008006" key="6">
    <source>
        <dbReference type="Google" id="ProtNLM"/>
    </source>
</evidence>
<sequence length="631" mass="72044">MEVVLDRENEFLWSNNTYEFLSSKLNTSIETINLATDHIEVDSVKLIESMLKNPSSNLIELNFDQCRLREESTKILIKALSASKILYLSLNRNVITDSICNEIAQYLSQDPPLEYLSLASCNISAEGCCIIAKALPMAKQLKTFIINSNCIFDKGCEAIAENIKNTNINELSVSDNQIWIGGTSALLKALTSFPSIKALDLSFNIIDLALLAQCIKETPNLEYLSISGCKVNESQVLLFLEELGKTQLSSFIIEGLNFNQLPISWPHSQDVLWSSKTYFEVLHKSIRYSQNLIDLRLGFIDIKQIYSLYNLYQTNVITRPITVSISDFGRTHNNWVLSFPDFTLEAPSPIFKWGSRIFTDEAHLFSSLFKKSTFNGQPLDTLDISNTNITDDILQKLLVGFDNVHLKLFDLSMNDITDTSVETITPFFEHSRVEQLFLNDTHLTEFGFQRFFRYFVKNRPTEIPKVLKFSFSLSDSNNNNNNSSENNNESELHFHQFFNELADLIQIDAPIKEIEINGNVTPKDMIPIFSNLSKNSHLKKIVIPFIPAKYKSSDYDIENDIQECYNELIDALSHALIDEDSQCVLEELEYPLLTTVFLFSDDILDLWGKIETQIAKNKENNDVEEEETNDE</sequence>
<dbReference type="SMART" id="SM00368">
    <property type="entry name" value="LRR_RI"/>
    <property type="match status" value="7"/>
</dbReference>
<evidence type="ECO:0000256" key="1">
    <source>
        <dbReference type="ARBA" id="ARBA00022468"/>
    </source>
</evidence>
<keyword evidence="1" id="KW-0343">GTPase activation</keyword>
<dbReference type="PANTHER" id="PTHR24113">
    <property type="entry name" value="RAN GTPASE-ACTIVATING PROTEIN 1"/>
    <property type="match status" value="1"/>
</dbReference>
<dbReference type="EMBL" id="JAPFFF010000040">
    <property type="protein sequence ID" value="KAK8841865.1"/>
    <property type="molecule type" value="Genomic_DNA"/>
</dbReference>
<keyword evidence="2" id="KW-0433">Leucine-rich repeat</keyword>
<dbReference type="InterPro" id="IPR001611">
    <property type="entry name" value="Leu-rich_rpt"/>
</dbReference>
<dbReference type="Pfam" id="PF13516">
    <property type="entry name" value="LRR_6"/>
    <property type="match status" value="3"/>
</dbReference>
<reference evidence="4 5" key="1">
    <citation type="submission" date="2024-04" db="EMBL/GenBank/DDBJ databases">
        <title>Tritrichomonas musculus Genome.</title>
        <authorList>
            <person name="Alves-Ferreira E."/>
            <person name="Grigg M."/>
            <person name="Lorenzi H."/>
            <person name="Galac M."/>
        </authorList>
    </citation>
    <scope>NUCLEOTIDE SEQUENCE [LARGE SCALE GENOMIC DNA]</scope>
    <source>
        <strain evidence="4 5">EAF2021</strain>
    </source>
</reference>
<dbReference type="Gene3D" id="3.80.10.10">
    <property type="entry name" value="Ribonuclease Inhibitor"/>
    <property type="match status" value="2"/>
</dbReference>
<organism evidence="4 5">
    <name type="scientific">Tritrichomonas musculus</name>
    <dbReference type="NCBI Taxonomy" id="1915356"/>
    <lineage>
        <taxon>Eukaryota</taxon>
        <taxon>Metamonada</taxon>
        <taxon>Parabasalia</taxon>
        <taxon>Tritrichomonadida</taxon>
        <taxon>Tritrichomonadidae</taxon>
        <taxon>Tritrichomonas</taxon>
    </lineage>
</organism>
<evidence type="ECO:0000256" key="2">
    <source>
        <dbReference type="ARBA" id="ARBA00022614"/>
    </source>
</evidence>
<proteinExistence type="predicted"/>
<dbReference type="InterPro" id="IPR032675">
    <property type="entry name" value="LRR_dom_sf"/>
</dbReference>
<evidence type="ECO:0000256" key="3">
    <source>
        <dbReference type="ARBA" id="ARBA00022737"/>
    </source>
</evidence>